<keyword evidence="4" id="KW-1185">Reference proteome</keyword>
<evidence type="ECO:0000313" key="4">
    <source>
        <dbReference type="Proteomes" id="UP000434957"/>
    </source>
</evidence>
<evidence type="ECO:0000313" key="3">
    <source>
        <dbReference type="EMBL" id="KAE9319222.1"/>
    </source>
</evidence>
<dbReference type="PRINTS" id="PR01217">
    <property type="entry name" value="PRICHEXTENSN"/>
</dbReference>
<name>A0A6A4EB10_9STRA</name>
<dbReference type="AlphaFoldDB" id="A0A6A4EB10"/>
<evidence type="ECO:0000256" key="1">
    <source>
        <dbReference type="SAM" id="MobiDB-lite"/>
    </source>
</evidence>
<feature type="region of interest" description="Disordered" evidence="1">
    <location>
        <begin position="128"/>
        <end position="159"/>
    </location>
</feature>
<accession>A0A6A4EB10</accession>
<keyword evidence="2" id="KW-0732">Signal</keyword>
<feature type="signal peptide" evidence="2">
    <location>
        <begin position="1"/>
        <end position="23"/>
    </location>
</feature>
<feature type="region of interest" description="Disordered" evidence="1">
    <location>
        <begin position="82"/>
        <end position="115"/>
    </location>
</feature>
<evidence type="ECO:0000256" key="2">
    <source>
        <dbReference type="SAM" id="SignalP"/>
    </source>
</evidence>
<dbReference type="EMBL" id="QXFT01001417">
    <property type="protein sequence ID" value="KAE9319222.1"/>
    <property type="molecule type" value="Genomic_DNA"/>
</dbReference>
<feature type="chain" id="PRO_5025672308" evidence="2">
    <location>
        <begin position="24"/>
        <end position="278"/>
    </location>
</feature>
<protein>
    <submittedName>
        <fullName evidence="3">Uncharacterized protein</fullName>
    </submittedName>
</protein>
<proteinExistence type="predicted"/>
<sequence>MNLIKTIAHLAIIAAAMGSLAEAGWFSQKAQQSIISKGPVAPKPPILAPATFAPIVTPAPTTRSPPAPTPCATTKAPIVAPTPTPCPTTKAPTPTPCATTKPPIVAPTPTPSTTTGAPFTTPAPTPALTTGAPVSASISTPCSDDRGRNASAHCDSGGHHWRLDRDTGADCDSGGHPDRYAEPNHAGDAGSVSCPDDRGRNASAHCDSGGHHWRLDRDTGADCNHCGYDQSAGDYADVDSCTYGSCPSRFANFDPLPNDPCTRHHVDSNSSAFDSSPD</sequence>
<dbReference type="Proteomes" id="UP000434957">
    <property type="component" value="Unassembled WGS sequence"/>
</dbReference>
<comment type="caution">
    <text evidence="3">The sequence shown here is derived from an EMBL/GenBank/DDBJ whole genome shotgun (WGS) entry which is preliminary data.</text>
</comment>
<feature type="compositionally biased region" description="Low complexity" evidence="1">
    <location>
        <begin position="87"/>
        <end position="103"/>
    </location>
</feature>
<gene>
    <name evidence="3" type="ORF">PR003_g18020</name>
</gene>
<organism evidence="3 4">
    <name type="scientific">Phytophthora rubi</name>
    <dbReference type="NCBI Taxonomy" id="129364"/>
    <lineage>
        <taxon>Eukaryota</taxon>
        <taxon>Sar</taxon>
        <taxon>Stramenopiles</taxon>
        <taxon>Oomycota</taxon>
        <taxon>Peronosporomycetes</taxon>
        <taxon>Peronosporales</taxon>
        <taxon>Peronosporaceae</taxon>
        <taxon>Phytophthora</taxon>
    </lineage>
</organism>
<reference evidence="3 4" key="1">
    <citation type="submission" date="2018-08" db="EMBL/GenBank/DDBJ databases">
        <title>Genomic investigation of the strawberry pathogen Phytophthora fragariae indicates pathogenicity is determined by transcriptional variation in three key races.</title>
        <authorList>
            <person name="Adams T.M."/>
            <person name="Armitage A.D."/>
            <person name="Sobczyk M.K."/>
            <person name="Bates H.J."/>
            <person name="Dunwell J.M."/>
            <person name="Nellist C.F."/>
            <person name="Harrison R.J."/>
        </authorList>
    </citation>
    <scope>NUCLEOTIDE SEQUENCE [LARGE SCALE GENOMIC DNA]</scope>
    <source>
        <strain evidence="3 4">SCRP333</strain>
    </source>
</reference>
<feature type="region of interest" description="Disordered" evidence="1">
    <location>
        <begin position="174"/>
        <end position="211"/>
    </location>
</feature>